<feature type="domain" description="TIR" evidence="1">
    <location>
        <begin position="107"/>
        <end position="242"/>
    </location>
</feature>
<comment type="caution">
    <text evidence="2">The sequence shown here is derived from an EMBL/GenBank/DDBJ whole genome shotgun (WGS) entry which is preliminary data.</text>
</comment>
<evidence type="ECO:0000313" key="2">
    <source>
        <dbReference type="EMBL" id="EME01864.1"/>
    </source>
</evidence>
<gene>
    <name evidence="2" type="ORF">B381_01649</name>
</gene>
<dbReference type="GO" id="GO:0007165">
    <property type="term" value="P:signal transduction"/>
    <property type="evidence" value="ECO:0007669"/>
    <property type="project" value="InterPro"/>
</dbReference>
<evidence type="ECO:0000259" key="1">
    <source>
        <dbReference type="PROSITE" id="PS50104"/>
    </source>
</evidence>
<dbReference type="Proteomes" id="UP000011700">
    <property type="component" value="Unassembled WGS sequence"/>
</dbReference>
<proteinExistence type="predicted"/>
<sequence>MTGLIVNKKLNIPAEYKHKLRTAIKHWTSDPEEAEKNFYLNIKGEDPNEFVVSEGGARLKNNIYGRLSFISMVKGSDDPTYIKLAFKMAEHDSQPPKFIKRIKSEHNMYDVFLCHASEDKDAIVKPLYEELIGLGLNVFLDSEEIGWGDSLIDVINKALHKSKHVIAVMTENSVEKKWPQKEINAVLSNEIKHGKNKLLPLIHGDAEEILGQNFLMSDKLYKEWKGNPREIAQAVLALLKNA</sequence>
<dbReference type="PROSITE" id="PS50104">
    <property type="entry name" value="TIR"/>
    <property type="match status" value="1"/>
</dbReference>
<dbReference type="AlphaFoldDB" id="M2VQI9"/>
<protein>
    <recommendedName>
        <fullName evidence="1">TIR domain-containing protein</fullName>
    </recommendedName>
</protein>
<organism evidence="2 3">
    <name type="scientific">Stutzerimonas stutzeri NF13</name>
    <dbReference type="NCBI Taxonomy" id="1212548"/>
    <lineage>
        <taxon>Bacteria</taxon>
        <taxon>Pseudomonadati</taxon>
        <taxon>Pseudomonadota</taxon>
        <taxon>Gammaproteobacteria</taxon>
        <taxon>Pseudomonadales</taxon>
        <taxon>Pseudomonadaceae</taxon>
        <taxon>Stutzerimonas</taxon>
    </lineage>
</organism>
<dbReference type="SMART" id="SM00255">
    <property type="entry name" value="TIR"/>
    <property type="match status" value="1"/>
</dbReference>
<evidence type="ECO:0000313" key="3">
    <source>
        <dbReference type="Proteomes" id="UP000011700"/>
    </source>
</evidence>
<dbReference type="PATRIC" id="fig|1212548.4.peg.314"/>
<dbReference type="eggNOG" id="COG4916">
    <property type="taxonomic scope" value="Bacteria"/>
</dbReference>
<dbReference type="InterPro" id="IPR035897">
    <property type="entry name" value="Toll_tir_struct_dom_sf"/>
</dbReference>
<reference evidence="2 3" key="1">
    <citation type="journal article" date="2013" name="Genome Announc.">
        <title>Draft Genome of Pseudomonas stutzeri Strain NF13, a Nitrogen Fixer Isolated from the Galapagos Rift Hydrothermal Vent.</title>
        <authorList>
            <person name="Pena A."/>
            <person name="Busquets A."/>
            <person name="Gomila M."/>
            <person name="Mayol J."/>
            <person name="Bosch R."/>
            <person name="Nogales B."/>
            <person name="Garcia-Valdes E."/>
            <person name="Bennasar A."/>
            <person name="Lalucat J."/>
        </authorList>
    </citation>
    <scope>NUCLEOTIDE SEQUENCE [LARGE SCALE GENOMIC DNA]</scope>
    <source>
        <strain evidence="2 3">NF13</strain>
    </source>
</reference>
<dbReference type="Gene3D" id="3.40.50.10140">
    <property type="entry name" value="Toll/interleukin-1 receptor homology (TIR) domain"/>
    <property type="match status" value="1"/>
</dbReference>
<dbReference type="SUPFAM" id="SSF52200">
    <property type="entry name" value="Toll/Interleukin receptor TIR domain"/>
    <property type="match status" value="1"/>
</dbReference>
<dbReference type="Pfam" id="PF13676">
    <property type="entry name" value="TIR_2"/>
    <property type="match status" value="1"/>
</dbReference>
<name>M2VQI9_STUST</name>
<accession>M2VQI9</accession>
<dbReference type="EMBL" id="AOBS01000011">
    <property type="protein sequence ID" value="EME01864.1"/>
    <property type="molecule type" value="Genomic_DNA"/>
</dbReference>
<dbReference type="InterPro" id="IPR000157">
    <property type="entry name" value="TIR_dom"/>
</dbReference>